<evidence type="ECO:0000313" key="1">
    <source>
        <dbReference type="EMBL" id="HGI43870.1"/>
    </source>
</evidence>
<dbReference type="EMBL" id="DTFI01000141">
    <property type="protein sequence ID" value="HGI43870.1"/>
    <property type="molecule type" value="Genomic_DNA"/>
</dbReference>
<protein>
    <submittedName>
        <fullName evidence="1">Uncharacterized protein</fullName>
    </submittedName>
</protein>
<comment type="caution">
    <text evidence="1">The sequence shown here is derived from an EMBL/GenBank/DDBJ whole genome shotgun (WGS) entry which is preliminary data.</text>
</comment>
<name>A0A7C4FFI0_THEPE</name>
<gene>
    <name evidence="1" type="ORF">ENV17_05755</name>
</gene>
<sequence length="194" mass="22092">MKRSRAREYACGDFYVRLSEEGDAYCVEYSEQLEEHCPHVVLMLRERCMSREELAQRFGDVEGLVEELTSRCPELARRASLRSTADSLRLQGWVVHAGKDLVEAFLARGFLTVEARIKPLSLAFSELSVKVRMYPGSLQEALDMRYPLLLLGLQVEGLLPVLVASALEERLFNCQVPDILASLVEQVERVIKRF</sequence>
<accession>A0A7C4FFI0</accession>
<proteinExistence type="predicted"/>
<reference evidence="1" key="1">
    <citation type="journal article" date="2020" name="mSystems">
        <title>Genome- and Community-Level Interaction Insights into Carbon Utilization and Element Cycling Functions of Hydrothermarchaeota in Hydrothermal Sediment.</title>
        <authorList>
            <person name="Zhou Z."/>
            <person name="Liu Y."/>
            <person name="Xu W."/>
            <person name="Pan J."/>
            <person name="Luo Z.H."/>
            <person name="Li M."/>
        </authorList>
    </citation>
    <scope>NUCLEOTIDE SEQUENCE [LARGE SCALE GENOMIC DNA]</scope>
    <source>
        <strain evidence="1">SpSt-735</strain>
    </source>
</reference>
<dbReference type="AlphaFoldDB" id="A0A7C4FFI0"/>
<organism evidence="1">
    <name type="scientific">Thermofilum pendens</name>
    <dbReference type="NCBI Taxonomy" id="2269"/>
    <lineage>
        <taxon>Archaea</taxon>
        <taxon>Thermoproteota</taxon>
        <taxon>Thermoprotei</taxon>
        <taxon>Thermofilales</taxon>
        <taxon>Thermofilaceae</taxon>
        <taxon>Thermofilum</taxon>
    </lineage>
</organism>